<organism evidence="2 3">
    <name type="scientific">Rhizobium bangladeshense</name>
    <dbReference type="NCBI Taxonomy" id="1138189"/>
    <lineage>
        <taxon>Bacteria</taxon>
        <taxon>Pseudomonadati</taxon>
        <taxon>Pseudomonadota</taxon>
        <taxon>Alphaproteobacteria</taxon>
        <taxon>Hyphomicrobiales</taxon>
        <taxon>Rhizobiaceae</taxon>
        <taxon>Rhizobium/Agrobacterium group</taxon>
        <taxon>Rhizobium</taxon>
    </lineage>
</organism>
<evidence type="ECO:0000256" key="1">
    <source>
        <dbReference type="SAM" id="Phobius"/>
    </source>
</evidence>
<keyword evidence="3" id="KW-1185">Reference proteome</keyword>
<name>A0ABS7LMK0_9HYPH</name>
<sequence length="47" mass="4923">MKKNNLLITAGAAIVLIVILLLFTGIGTDEPPTPGQPSPHALDQSQQ</sequence>
<dbReference type="GeneID" id="66145403"/>
<dbReference type="EMBL" id="JABTXI010000009">
    <property type="protein sequence ID" value="MBY3592520.1"/>
    <property type="molecule type" value="Genomic_DNA"/>
</dbReference>
<dbReference type="Proteomes" id="UP000720124">
    <property type="component" value="Unassembled WGS sequence"/>
</dbReference>
<reference evidence="2 3" key="1">
    <citation type="submission" date="2020-06" db="EMBL/GenBank/DDBJ databases">
        <title>Global-level population genomics: horizontal gene transfer, symbiosis and evolution in Rhizobia.</title>
        <authorList>
            <person name="Gai Y."/>
        </authorList>
    </citation>
    <scope>NUCLEOTIDE SEQUENCE [LARGE SCALE GENOMIC DNA]</scope>
    <source>
        <strain evidence="2 3">PLR6_1b</strain>
    </source>
</reference>
<evidence type="ECO:0000313" key="2">
    <source>
        <dbReference type="EMBL" id="MBY3592520.1"/>
    </source>
</evidence>
<keyword evidence="1" id="KW-0472">Membrane</keyword>
<proteinExistence type="predicted"/>
<dbReference type="RefSeq" id="WP_156665736.1">
    <property type="nucleotide sequence ID" value="NZ_CP071612.1"/>
</dbReference>
<keyword evidence="1" id="KW-1133">Transmembrane helix</keyword>
<accession>A0ABS7LMK0</accession>
<comment type="caution">
    <text evidence="2">The sequence shown here is derived from an EMBL/GenBank/DDBJ whole genome shotgun (WGS) entry which is preliminary data.</text>
</comment>
<keyword evidence="1" id="KW-0812">Transmembrane</keyword>
<evidence type="ECO:0008006" key="4">
    <source>
        <dbReference type="Google" id="ProtNLM"/>
    </source>
</evidence>
<gene>
    <name evidence="2" type="ORF">HJA87_21945</name>
</gene>
<feature type="transmembrane region" description="Helical" evidence="1">
    <location>
        <begin position="7"/>
        <end position="26"/>
    </location>
</feature>
<evidence type="ECO:0000313" key="3">
    <source>
        <dbReference type="Proteomes" id="UP000720124"/>
    </source>
</evidence>
<protein>
    <recommendedName>
        <fullName evidence="4">Exopeptide</fullName>
    </recommendedName>
</protein>